<dbReference type="InterPro" id="IPR011701">
    <property type="entry name" value="MFS"/>
</dbReference>
<reference evidence="5 6" key="1">
    <citation type="journal article" date="2019" name="Nat. Ecol. Evol.">
        <title>Megaphylogeny resolves global patterns of mushroom evolution.</title>
        <authorList>
            <person name="Varga T."/>
            <person name="Krizsan K."/>
            <person name="Foldi C."/>
            <person name="Dima B."/>
            <person name="Sanchez-Garcia M."/>
            <person name="Sanchez-Ramirez S."/>
            <person name="Szollosi G.J."/>
            <person name="Szarkandi J.G."/>
            <person name="Papp V."/>
            <person name="Albert L."/>
            <person name="Andreopoulos W."/>
            <person name="Angelini C."/>
            <person name="Antonin V."/>
            <person name="Barry K.W."/>
            <person name="Bougher N.L."/>
            <person name="Buchanan P."/>
            <person name="Buyck B."/>
            <person name="Bense V."/>
            <person name="Catcheside P."/>
            <person name="Chovatia M."/>
            <person name="Cooper J."/>
            <person name="Damon W."/>
            <person name="Desjardin D."/>
            <person name="Finy P."/>
            <person name="Geml J."/>
            <person name="Haridas S."/>
            <person name="Hughes K."/>
            <person name="Justo A."/>
            <person name="Karasinski D."/>
            <person name="Kautmanova I."/>
            <person name="Kiss B."/>
            <person name="Kocsube S."/>
            <person name="Kotiranta H."/>
            <person name="LaButti K.M."/>
            <person name="Lechner B.E."/>
            <person name="Liimatainen K."/>
            <person name="Lipzen A."/>
            <person name="Lukacs Z."/>
            <person name="Mihaltcheva S."/>
            <person name="Morgado L.N."/>
            <person name="Niskanen T."/>
            <person name="Noordeloos M.E."/>
            <person name="Ohm R.A."/>
            <person name="Ortiz-Santana B."/>
            <person name="Ovrebo C."/>
            <person name="Racz N."/>
            <person name="Riley R."/>
            <person name="Savchenko A."/>
            <person name="Shiryaev A."/>
            <person name="Soop K."/>
            <person name="Spirin V."/>
            <person name="Szebenyi C."/>
            <person name="Tomsovsky M."/>
            <person name="Tulloss R.E."/>
            <person name="Uehling J."/>
            <person name="Grigoriev I.V."/>
            <person name="Vagvolgyi C."/>
            <person name="Papp T."/>
            <person name="Martin F.M."/>
            <person name="Miettinen O."/>
            <person name="Hibbett D.S."/>
            <person name="Nagy L.G."/>
        </authorList>
    </citation>
    <scope>NUCLEOTIDE SEQUENCE [LARGE SCALE GENOMIC DNA]</scope>
    <source>
        <strain evidence="5 6">FP101781</strain>
    </source>
</reference>
<evidence type="ECO:0000256" key="2">
    <source>
        <dbReference type="SAM" id="MobiDB-lite"/>
    </source>
</evidence>
<feature type="compositionally biased region" description="Basic and acidic residues" evidence="2">
    <location>
        <begin position="87"/>
        <end position="114"/>
    </location>
</feature>
<keyword evidence="6" id="KW-1185">Reference proteome</keyword>
<dbReference type="InterPro" id="IPR020846">
    <property type="entry name" value="MFS_dom"/>
</dbReference>
<feature type="transmembrane region" description="Helical" evidence="3">
    <location>
        <begin position="487"/>
        <end position="507"/>
    </location>
</feature>
<feature type="region of interest" description="Disordered" evidence="2">
    <location>
        <begin position="582"/>
        <end position="637"/>
    </location>
</feature>
<dbReference type="PANTHER" id="PTHR42910:SF1">
    <property type="entry name" value="MAJOR FACILITATOR SUPERFAMILY (MFS) PROFILE DOMAIN-CONTAINING PROTEIN"/>
    <property type="match status" value="1"/>
</dbReference>
<feature type="transmembrane region" description="Helical" evidence="3">
    <location>
        <begin position="302"/>
        <end position="322"/>
    </location>
</feature>
<dbReference type="EMBL" id="QPFP01000069">
    <property type="protein sequence ID" value="TEB24228.1"/>
    <property type="molecule type" value="Genomic_DNA"/>
</dbReference>
<evidence type="ECO:0000256" key="3">
    <source>
        <dbReference type="SAM" id="Phobius"/>
    </source>
</evidence>
<dbReference type="GO" id="GO:0022857">
    <property type="term" value="F:transmembrane transporter activity"/>
    <property type="evidence" value="ECO:0007669"/>
    <property type="project" value="InterPro"/>
</dbReference>
<dbReference type="GO" id="GO:0016020">
    <property type="term" value="C:membrane"/>
    <property type="evidence" value="ECO:0007669"/>
    <property type="project" value="UniProtKB-SubCell"/>
</dbReference>
<evidence type="ECO:0000313" key="5">
    <source>
        <dbReference type="EMBL" id="TEB24228.1"/>
    </source>
</evidence>
<feature type="transmembrane region" description="Helical" evidence="3">
    <location>
        <begin position="145"/>
        <end position="166"/>
    </location>
</feature>
<dbReference type="InterPro" id="IPR036259">
    <property type="entry name" value="MFS_trans_sf"/>
</dbReference>
<dbReference type="Proteomes" id="UP000298030">
    <property type="component" value="Unassembled WGS sequence"/>
</dbReference>
<dbReference type="Pfam" id="PF07690">
    <property type="entry name" value="MFS_1"/>
    <property type="match status" value="1"/>
</dbReference>
<dbReference type="PANTHER" id="PTHR42910">
    <property type="entry name" value="TRANSPORTER SCO4007-RELATED"/>
    <property type="match status" value="1"/>
</dbReference>
<dbReference type="SUPFAM" id="SSF103473">
    <property type="entry name" value="MFS general substrate transporter"/>
    <property type="match status" value="1"/>
</dbReference>
<name>A0A4Y7SRF3_COPMI</name>
<keyword evidence="3" id="KW-0472">Membrane</keyword>
<evidence type="ECO:0000259" key="4">
    <source>
        <dbReference type="PROSITE" id="PS50850"/>
    </source>
</evidence>
<organism evidence="5 6">
    <name type="scientific">Coprinellus micaceus</name>
    <name type="common">Glistening ink-cap mushroom</name>
    <name type="synonym">Coprinus micaceus</name>
    <dbReference type="NCBI Taxonomy" id="71717"/>
    <lineage>
        <taxon>Eukaryota</taxon>
        <taxon>Fungi</taxon>
        <taxon>Dikarya</taxon>
        <taxon>Basidiomycota</taxon>
        <taxon>Agaricomycotina</taxon>
        <taxon>Agaricomycetes</taxon>
        <taxon>Agaricomycetidae</taxon>
        <taxon>Agaricales</taxon>
        <taxon>Agaricineae</taxon>
        <taxon>Psathyrellaceae</taxon>
        <taxon>Coprinellus</taxon>
    </lineage>
</organism>
<dbReference type="STRING" id="71717.A0A4Y7SRF3"/>
<keyword evidence="3" id="KW-1133">Transmembrane helix</keyword>
<feature type="compositionally biased region" description="Polar residues" evidence="2">
    <location>
        <begin position="590"/>
        <end position="605"/>
    </location>
</feature>
<feature type="transmembrane region" description="Helical" evidence="3">
    <location>
        <begin position="449"/>
        <end position="466"/>
    </location>
</feature>
<evidence type="ECO:0000313" key="6">
    <source>
        <dbReference type="Proteomes" id="UP000298030"/>
    </source>
</evidence>
<dbReference type="PROSITE" id="PS50850">
    <property type="entry name" value="MFS"/>
    <property type="match status" value="1"/>
</dbReference>
<sequence length="637" mass="67696">MLSSESGSASASASVPPASAPPETETVTVNRTPSNVDKSLPSIPKDFRANLDSVGLAPQPPGLEAQGTSASSLSKDPLTPPHIGDPGNEKAGDLRNEKVEDPNTKQDPTTKDANHPTTFVETTLDFGFLPIPPHLRYHPDRPFRFGLGLNVAFGFASTFIVANLYYNQPLLIQLSHAFDVPYTRVSAVPALTQAGYAAGLLFISPMGDLVPRRPLILLTIALSTLLTTGLCVARDVRVFEGVSFAVGVCTVTPQILIPLAADLAPPERRASAISVVLSGLLFGILIARVLSGVIAEYTSWRVVYYFALSVQSLVLLGAYLLLPSYPAKNRGGGAGGERMTYGKILKSMAHFAYTEPVLVQCTLVNLASAAGFANFWVTLTFLLGGDPYNYSTLVIGLFGLVGMAGVAFGPVVGYVIDRLVPWYVYASLAAVLGYLFFQTLYTAAGTKSVAVVVIACFGLDVFRQMLQVSLTTAAFSISTAARARLNAILILGIFVGQVTGTALGTHLFLNYGFLPNAGLNLGLMGFQLLLLGVRGPGLGRYGWFGWARTRAGWEWRRSRALNLMNGADDGPVRHSPSADILEKREESRKSSIQMQPPSGQLSATDSHPGRLARGDPTEKEKGGVDVGVVGAGVPGLK</sequence>
<keyword evidence="3" id="KW-0812">Transmembrane</keyword>
<feature type="region of interest" description="Disordered" evidence="2">
    <location>
        <begin position="1"/>
        <end position="116"/>
    </location>
</feature>
<evidence type="ECO:0000256" key="1">
    <source>
        <dbReference type="ARBA" id="ARBA00004141"/>
    </source>
</evidence>
<feature type="transmembrane region" description="Helical" evidence="3">
    <location>
        <begin position="186"/>
        <end position="203"/>
    </location>
</feature>
<feature type="transmembrane region" description="Helical" evidence="3">
    <location>
        <begin position="272"/>
        <end position="290"/>
    </location>
</feature>
<proteinExistence type="predicted"/>
<feature type="transmembrane region" description="Helical" evidence="3">
    <location>
        <begin position="422"/>
        <end position="443"/>
    </location>
</feature>
<feature type="transmembrane region" description="Helical" evidence="3">
    <location>
        <begin position="215"/>
        <end position="236"/>
    </location>
</feature>
<feature type="domain" description="Major facilitator superfamily (MFS) profile" evidence="4">
    <location>
        <begin position="147"/>
        <end position="535"/>
    </location>
</feature>
<feature type="compositionally biased region" description="Basic and acidic residues" evidence="2">
    <location>
        <begin position="612"/>
        <end position="623"/>
    </location>
</feature>
<accession>A0A4Y7SRF3</accession>
<feature type="transmembrane region" description="Helical" evidence="3">
    <location>
        <begin position="357"/>
        <end position="384"/>
    </location>
</feature>
<feature type="transmembrane region" description="Helical" evidence="3">
    <location>
        <begin position="242"/>
        <end position="260"/>
    </location>
</feature>
<feature type="compositionally biased region" description="Polar residues" evidence="2">
    <location>
        <begin position="25"/>
        <end position="37"/>
    </location>
</feature>
<comment type="caution">
    <text evidence="5">The sequence shown here is derived from an EMBL/GenBank/DDBJ whole genome shotgun (WGS) entry which is preliminary data.</text>
</comment>
<feature type="transmembrane region" description="Helical" evidence="3">
    <location>
        <begin position="390"/>
        <end position="415"/>
    </location>
</feature>
<dbReference type="Gene3D" id="1.20.1250.20">
    <property type="entry name" value="MFS general substrate transporter like domains"/>
    <property type="match status" value="1"/>
</dbReference>
<dbReference type="OrthoDB" id="2105912at2759"/>
<dbReference type="AlphaFoldDB" id="A0A4Y7SRF3"/>
<protein>
    <submittedName>
        <fullName evidence="5">MFS general substrate transporter</fullName>
    </submittedName>
</protein>
<feature type="compositionally biased region" description="Low complexity" evidence="2">
    <location>
        <begin position="1"/>
        <end position="17"/>
    </location>
</feature>
<dbReference type="CDD" id="cd17324">
    <property type="entry name" value="MFS_NepI_like"/>
    <property type="match status" value="1"/>
</dbReference>
<comment type="subcellular location">
    <subcellularLocation>
        <location evidence="1">Membrane</location>
        <topology evidence="1">Multi-pass membrane protein</topology>
    </subcellularLocation>
</comment>
<gene>
    <name evidence="5" type="ORF">FA13DRAFT_1638887</name>
</gene>